<feature type="region of interest" description="Disordered" evidence="1">
    <location>
        <begin position="94"/>
        <end position="113"/>
    </location>
</feature>
<evidence type="ECO:0000256" key="1">
    <source>
        <dbReference type="SAM" id="MobiDB-lite"/>
    </source>
</evidence>
<gene>
    <name evidence="3" type="ORF">CEUTPL_LOCUS6317</name>
</gene>
<dbReference type="PANTHER" id="PTHR10773">
    <property type="entry name" value="DNA-DIRECTED RNA POLYMERASES I, II, AND III SUBUNIT RPABC2"/>
    <property type="match status" value="1"/>
</dbReference>
<keyword evidence="4" id="KW-1185">Reference proteome</keyword>
<name>A0A9N9MIW6_9CUCU</name>
<dbReference type="AlphaFoldDB" id="A0A9N9MIW6"/>
<dbReference type="InterPro" id="IPR057191">
    <property type="entry name" value="DUF7869"/>
</dbReference>
<dbReference type="EMBL" id="OU892279">
    <property type="protein sequence ID" value="CAG9765712.1"/>
    <property type="molecule type" value="Genomic_DNA"/>
</dbReference>
<dbReference type="Pfam" id="PF25273">
    <property type="entry name" value="DUF7869"/>
    <property type="match status" value="1"/>
</dbReference>
<feature type="domain" description="DUF7869" evidence="2">
    <location>
        <begin position="489"/>
        <end position="583"/>
    </location>
</feature>
<evidence type="ECO:0000313" key="4">
    <source>
        <dbReference type="Proteomes" id="UP001152799"/>
    </source>
</evidence>
<accession>A0A9N9MIW6</accession>
<protein>
    <recommendedName>
        <fullName evidence="2">DUF7869 domain-containing protein</fullName>
    </recommendedName>
</protein>
<dbReference type="OrthoDB" id="434783at2759"/>
<evidence type="ECO:0000313" key="3">
    <source>
        <dbReference type="EMBL" id="CAG9765712.1"/>
    </source>
</evidence>
<dbReference type="Proteomes" id="UP001152799">
    <property type="component" value="Chromosome 3"/>
</dbReference>
<reference evidence="3" key="1">
    <citation type="submission" date="2022-01" db="EMBL/GenBank/DDBJ databases">
        <authorList>
            <person name="King R."/>
        </authorList>
    </citation>
    <scope>NUCLEOTIDE SEQUENCE</scope>
</reference>
<proteinExistence type="predicted"/>
<evidence type="ECO:0000259" key="2">
    <source>
        <dbReference type="Pfam" id="PF25273"/>
    </source>
</evidence>
<dbReference type="PANTHER" id="PTHR10773:SF19">
    <property type="match status" value="1"/>
</dbReference>
<sequence>MGSRGKLLVQLACKQFLQSSAENTVSEHNNSASTDYSGNGYIELSPVNFNITPRVEQEDNTEDSHYLSQNSDGNVLQNCLRRRSRNRFIESENDSIEDKNYEPESDTSSVSSNDSDINLQILKEKFTKCKADVKDNGVKKKNLEVPLAKTQKVDEDFEKKGRKRKRNIGKWKRNIRKDKRNKEEEYLSSKNKITPKRQMKSPCKEKCRFKCHSVFSEGERETIFNSFWAMGDNTRQRQYISSCMDILKPTYRYPKQDMNRSLNQAYFLVKNEEKVRVCKKFFMATLNIGDTMIRNIAKKRDQSFIVGSNMKGKHNNQPKLDSSLKQAVKDHINSIPRVESHYLRNQTKREYFEGSLNVSSLYRLYKEKCLNEGSAAYVKKSAYENIFNADFNIGFHKPKKDQCSTCETFRNSNEEDRKQIEKSHLKHLKDKDLSREEKAKDVQEAKTEKDKMVAVYDLEAVLPSPCGEISDFYYKSKLATYNFTVYDIAQKQGYCYVWSEHIAKRGANEIGSCVMYFLQQNAVGKSIVFYSDNCAGQNKNRFVAAMYLYAVSKFDIPEITHKFLVTGHTQNEGDSMHSCIEKEKKRVLRSGPIYVPAQWIPVIRLAKKNGNPYNVEELGTSDFYDFKQLSQEIGNNYGVNLKNEKVLWSQISVLNVSKNNPYMIKYKYSYDDLEYEAIDIRGRTSSRFIGAGNIYNNKTSTQARL</sequence>
<organism evidence="3 4">
    <name type="scientific">Ceutorhynchus assimilis</name>
    <name type="common">cabbage seed weevil</name>
    <dbReference type="NCBI Taxonomy" id="467358"/>
    <lineage>
        <taxon>Eukaryota</taxon>
        <taxon>Metazoa</taxon>
        <taxon>Ecdysozoa</taxon>
        <taxon>Arthropoda</taxon>
        <taxon>Hexapoda</taxon>
        <taxon>Insecta</taxon>
        <taxon>Pterygota</taxon>
        <taxon>Neoptera</taxon>
        <taxon>Endopterygota</taxon>
        <taxon>Coleoptera</taxon>
        <taxon>Polyphaga</taxon>
        <taxon>Cucujiformia</taxon>
        <taxon>Curculionidae</taxon>
        <taxon>Ceutorhynchinae</taxon>
        <taxon>Ceutorhynchus</taxon>
    </lineage>
</organism>